<dbReference type="InterPro" id="IPR016181">
    <property type="entry name" value="Acyl_CoA_acyltransferase"/>
</dbReference>
<dbReference type="Pfam" id="PF00583">
    <property type="entry name" value="Acetyltransf_1"/>
    <property type="match status" value="1"/>
</dbReference>
<dbReference type="GO" id="GO:0016747">
    <property type="term" value="F:acyltransferase activity, transferring groups other than amino-acyl groups"/>
    <property type="evidence" value="ECO:0007669"/>
    <property type="project" value="InterPro"/>
</dbReference>
<dbReference type="CDD" id="cd04301">
    <property type="entry name" value="NAT_SF"/>
    <property type="match status" value="1"/>
</dbReference>
<protein>
    <submittedName>
        <fullName evidence="2">N-acetylglutamate synthase</fullName>
    </submittedName>
</protein>
<feature type="domain" description="N-acetyltransferase" evidence="1">
    <location>
        <begin position="1"/>
        <end position="138"/>
    </location>
</feature>
<gene>
    <name evidence="2" type="ORF">SAMN02982927_00923</name>
</gene>
<organism evidence="2 3">
    <name type="scientific">Sporolactobacillus nakayamae</name>
    <dbReference type="NCBI Taxonomy" id="269670"/>
    <lineage>
        <taxon>Bacteria</taxon>
        <taxon>Bacillati</taxon>
        <taxon>Bacillota</taxon>
        <taxon>Bacilli</taxon>
        <taxon>Bacillales</taxon>
        <taxon>Sporolactobacillaceae</taxon>
        <taxon>Sporolactobacillus</taxon>
    </lineage>
</organism>
<evidence type="ECO:0000313" key="3">
    <source>
        <dbReference type="Proteomes" id="UP000198752"/>
    </source>
</evidence>
<reference evidence="3" key="1">
    <citation type="submission" date="2016-10" db="EMBL/GenBank/DDBJ databases">
        <authorList>
            <person name="Varghese N."/>
            <person name="Submissions S."/>
        </authorList>
    </citation>
    <scope>NUCLEOTIDE SEQUENCE [LARGE SCALE GENOMIC DNA]</scope>
    <source>
        <strain evidence="3">ATCC 700379</strain>
    </source>
</reference>
<dbReference type="PROSITE" id="PS51186">
    <property type="entry name" value="GNAT"/>
    <property type="match status" value="1"/>
</dbReference>
<evidence type="ECO:0000259" key="1">
    <source>
        <dbReference type="PROSITE" id="PS51186"/>
    </source>
</evidence>
<accession>A0A1I2PWI0</accession>
<dbReference type="InterPro" id="IPR000182">
    <property type="entry name" value="GNAT_dom"/>
</dbReference>
<dbReference type="Proteomes" id="UP000198752">
    <property type="component" value="Unassembled WGS sequence"/>
</dbReference>
<evidence type="ECO:0000313" key="2">
    <source>
        <dbReference type="EMBL" id="SFG17956.1"/>
    </source>
</evidence>
<dbReference type="Gene3D" id="3.40.630.30">
    <property type="match status" value="1"/>
</dbReference>
<proteinExistence type="predicted"/>
<dbReference type="SUPFAM" id="SSF55729">
    <property type="entry name" value="Acyl-CoA N-acyltransferases (Nat)"/>
    <property type="match status" value="1"/>
</dbReference>
<keyword evidence="3" id="KW-1185">Reference proteome</keyword>
<dbReference type="EMBL" id="FOOY01000005">
    <property type="protein sequence ID" value="SFG17956.1"/>
    <property type="molecule type" value="Genomic_DNA"/>
</dbReference>
<dbReference type="AlphaFoldDB" id="A0A1I2PWI0"/>
<name>A0A1I2PWI0_9BACL</name>
<dbReference type="OrthoDB" id="1821130at2"/>
<sequence length="138" mass="15808">MEIRKMVPEDYEGAYDLWTRVPGMNLNSLDNSYAGIDRIIRRNPETCLVAVDNERIIGTLLGGTDGRKGFLYHTAVDPAQQGKGIGTQLIDRVCAIFKEEKITKIGLYVVLDNEEGKQFWRKKGWNFRPDIVYLDRDL</sequence>
<dbReference type="RefSeq" id="WP_093670529.1">
    <property type="nucleotide sequence ID" value="NZ_FOOY01000005.1"/>
</dbReference>
<dbReference type="STRING" id="269670.SAMN02982927_00923"/>